<comment type="similarity">
    <text evidence="1">Belongs to the sel-1 family.</text>
</comment>
<dbReference type="Pfam" id="PF08238">
    <property type="entry name" value="Sel1"/>
    <property type="match status" value="11"/>
</dbReference>
<dbReference type="EMBL" id="JAEFCI010000999">
    <property type="protein sequence ID" value="KAG5463193.1"/>
    <property type="molecule type" value="Genomic_DNA"/>
</dbReference>
<organism evidence="3 4">
    <name type="scientific">Olpidium bornovanus</name>
    <dbReference type="NCBI Taxonomy" id="278681"/>
    <lineage>
        <taxon>Eukaryota</taxon>
        <taxon>Fungi</taxon>
        <taxon>Fungi incertae sedis</taxon>
        <taxon>Olpidiomycota</taxon>
        <taxon>Olpidiomycotina</taxon>
        <taxon>Olpidiomycetes</taxon>
        <taxon>Olpidiales</taxon>
        <taxon>Olpidiaceae</taxon>
        <taxon>Olpidium</taxon>
    </lineage>
</organism>
<evidence type="ECO:0000313" key="4">
    <source>
        <dbReference type="Proteomes" id="UP000673691"/>
    </source>
</evidence>
<comment type="caution">
    <text evidence="3">The sequence shown here is derived from an EMBL/GenBank/DDBJ whole genome shotgun (WGS) entry which is preliminary data.</text>
</comment>
<accession>A0A8H8DLZ5</accession>
<dbReference type="OrthoDB" id="2384430at2759"/>
<dbReference type="Gene3D" id="1.25.40.10">
    <property type="entry name" value="Tetratricopeptide repeat domain"/>
    <property type="match status" value="3"/>
</dbReference>
<evidence type="ECO:0000256" key="2">
    <source>
        <dbReference type="SAM" id="MobiDB-lite"/>
    </source>
</evidence>
<dbReference type="SUPFAM" id="SSF81901">
    <property type="entry name" value="HCP-like"/>
    <property type="match status" value="3"/>
</dbReference>
<dbReference type="PANTHER" id="PTHR11102">
    <property type="entry name" value="SEL-1-LIKE PROTEIN"/>
    <property type="match status" value="1"/>
</dbReference>
<evidence type="ECO:0000256" key="1">
    <source>
        <dbReference type="ARBA" id="ARBA00038101"/>
    </source>
</evidence>
<gene>
    <name evidence="3" type="ORF">BJ554DRAFT_1114</name>
</gene>
<feature type="non-terminal residue" evidence="3">
    <location>
        <position position="1"/>
    </location>
</feature>
<protein>
    <submittedName>
        <fullName evidence="3">Uncharacterized protein</fullName>
    </submittedName>
</protein>
<dbReference type="Proteomes" id="UP000673691">
    <property type="component" value="Unassembled WGS sequence"/>
</dbReference>
<name>A0A8H8DLZ5_9FUNG</name>
<dbReference type="AlphaFoldDB" id="A0A8H8DLZ5"/>
<dbReference type="PANTHER" id="PTHR11102:SF160">
    <property type="entry name" value="ERAD-ASSOCIATED E3 UBIQUITIN-PROTEIN LIGASE COMPONENT HRD3"/>
    <property type="match status" value="1"/>
</dbReference>
<dbReference type="InterPro" id="IPR011990">
    <property type="entry name" value="TPR-like_helical_dom_sf"/>
</dbReference>
<keyword evidence="4" id="KW-1185">Reference proteome</keyword>
<feature type="region of interest" description="Disordered" evidence="2">
    <location>
        <begin position="695"/>
        <end position="748"/>
    </location>
</feature>
<dbReference type="InterPro" id="IPR050767">
    <property type="entry name" value="Sel1_AlgK"/>
</dbReference>
<evidence type="ECO:0000313" key="3">
    <source>
        <dbReference type="EMBL" id="KAG5463193.1"/>
    </source>
</evidence>
<sequence>RSSTLAPAPGAFAASPARLVSTDGLVSLLLSVASDAAVVSSKLDDGGDFLAAVAEIKNSVLERRADMTRITADCGGGGGGHHRPYDHHGRADGGPAAAADVVRHMEILHAKLFVLDEKIKRSGLSPTSNFPTPTHPCERRISRGILKITFVTSAGRRRKLERKMKGLREAWSNLVSTCAQMMALTHALALESARRATLATEDVAKLALASGHPDWSLFEATSSAEQIFAQAERRLLGLGCPRAPDVAFRLFLAAAKEGLPEACVMVASMYERGVGRPADMSTAMYWYREAAQRGSPEAWNHLGRIYERGKGVPPDYQKAAECYLRASEGRDLDAMTNLGYMLELGIGRPADPQKAAGWYRLAAEEGYARAQNCLGALYYYGRGVPKDPAEAVVWWRKAADQVGQTRCSSPRGVVPPLEASLRPPANLSTFPRPPPAPLFLQSRLKGNHHAQNNLGICYEEGTGVVKDYVLAKLMYQAAKDGGHASATNNLGYLLWLEGPLFFPQFLARHNHAEAFKLFNLAMSLGSVDAIYNLGSMYDTGCHAGPDSAREPEVAVRYFLEAARKGLFKAVLRAGTMLTTGDGCEQNPAAAHALYRPGAEKVCVYGERERGMGRGGSQQREEPSLARLFCQGDPACQNAIGELFELGLGTKQDLKEARRWYSRAAAGNDPKGAFNLGALYETGSGVERNLDRAKSAVAPATPGPKSRAREDALGTIPNAFDLDTDEEDVEAAAATKETHRKRSTISVAD</sequence>
<dbReference type="SMART" id="SM00671">
    <property type="entry name" value="SEL1"/>
    <property type="match status" value="10"/>
</dbReference>
<reference evidence="3 4" key="1">
    <citation type="journal article" name="Sci. Rep.">
        <title>Genome-scale phylogenetic analyses confirm Olpidium as the closest living zoosporic fungus to the non-flagellated, terrestrial fungi.</title>
        <authorList>
            <person name="Chang Y."/>
            <person name="Rochon D."/>
            <person name="Sekimoto S."/>
            <person name="Wang Y."/>
            <person name="Chovatia M."/>
            <person name="Sandor L."/>
            <person name="Salamov A."/>
            <person name="Grigoriev I.V."/>
            <person name="Stajich J.E."/>
            <person name="Spatafora J.W."/>
        </authorList>
    </citation>
    <scope>NUCLEOTIDE SEQUENCE [LARGE SCALE GENOMIC DNA]</scope>
    <source>
        <strain evidence="3">S191</strain>
    </source>
</reference>
<dbReference type="InterPro" id="IPR006597">
    <property type="entry name" value="Sel1-like"/>
</dbReference>
<proteinExistence type="inferred from homology"/>